<dbReference type="CDD" id="cd03766">
    <property type="entry name" value="Gn_AT_II_novel"/>
    <property type="match status" value="1"/>
</dbReference>
<dbReference type="EMBL" id="CP069029">
    <property type="protein sequence ID" value="QRC97323.1"/>
    <property type="molecule type" value="Genomic_DNA"/>
</dbReference>
<dbReference type="Pfam" id="PF00733">
    <property type="entry name" value="Asn_synthase"/>
    <property type="match status" value="1"/>
</dbReference>
<feature type="domain" description="Glutamine amidotransferase type-2" evidence="4">
    <location>
        <begin position="13"/>
        <end position="209"/>
    </location>
</feature>
<dbReference type="GO" id="GO:0004066">
    <property type="term" value="F:asparagine synthase (glutamine-hydrolyzing) activity"/>
    <property type="evidence" value="ECO:0007669"/>
    <property type="project" value="InterPro"/>
</dbReference>
<organism evidence="5 6">
    <name type="scientific">Phaeosphaeria nodorum (strain SN15 / ATCC MYA-4574 / FGSC 10173)</name>
    <name type="common">Glume blotch fungus</name>
    <name type="synonym">Parastagonospora nodorum</name>
    <dbReference type="NCBI Taxonomy" id="321614"/>
    <lineage>
        <taxon>Eukaryota</taxon>
        <taxon>Fungi</taxon>
        <taxon>Dikarya</taxon>
        <taxon>Ascomycota</taxon>
        <taxon>Pezizomycotina</taxon>
        <taxon>Dothideomycetes</taxon>
        <taxon>Pleosporomycetidae</taxon>
        <taxon>Pleosporales</taxon>
        <taxon>Pleosporineae</taxon>
        <taxon>Phaeosphaeriaceae</taxon>
        <taxon>Parastagonospora</taxon>
    </lineage>
</organism>
<dbReference type="Gene3D" id="3.60.20.10">
    <property type="entry name" value="Glutamine Phosphoribosylpyrophosphate, subunit 1, domain 1"/>
    <property type="match status" value="1"/>
</dbReference>
<feature type="non-terminal residue" evidence="5">
    <location>
        <position position="1"/>
    </location>
</feature>
<name>A0A7U2F462_PHANO</name>
<sequence>NALSPISLVVDMCGIFCSISRNGFISPDFATQQLLQNRGPDSTCRHQVVLDATQENHDPASPLHASFLSTVLSLRGSSVVQQPLRDEQSASTLCWNGEAWSVGDAPVAGNDSQVVFDKLLAASSGNTTAGVAIQAVVDLLSSIRGPYAFVFYDAPNKLMYYGRDCLGRRSLLRKSTSDDTLIISSVCDNASGESWAEVEADGIYVVDLTSLSSSELSSSTRHVPHSQSFEEEEIQPSFTLPFPQMNRVTLEGASFDFGEVDRLKRSLQRALALRTQHVREAITGTGKHEANIGVLFSGGLDCTILARLCHDLIPLNEPVDLLNVAFENPRIHAKLQDSESPYELCPDRITGRASFAELLQVCPARLWRFVEVNVPYTETVAHRTKVMTLMHPHNTEMDLSISYALYFASRGIGLASTSDSDEAKPYTSPAHVLLSGLGADELFGGYQRHATAFARQGYTGLFNELQLDFSRLGKRNLGRDDRVISNSGKEVRFPFLDEDFIALALRSPVQTKCDFASPQVQESEDPAHFLEPAKRALRGMAWQLGMKKVAAEKKRAIQFGSRTAKMETGKTKGTHVLV</sequence>
<evidence type="ECO:0000259" key="4">
    <source>
        <dbReference type="PROSITE" id="PS51278"/>
    </source>
</evidence>
<keyword evidence="2" id="KW-0061">Asparagine biosynthesis</keyword>
<protein>
    <recommendedName>
        <fullName evidence="4">Glutamine amidotransferase type-2 domain-containing protein</fullName>
    </recommendedName>
</protein>
<dbReference type="VEuPathDB" id="FungiDB:JI435_088940"/>
<dbReference type="SUPFAM" id="SSF56235">
    <property type="entry name" value="N-terminal nucleophile aminohydrolases (Ntn hydrolases)"/>
    <property type="match status" value="1"/>
</dbReference>
<dbReference type="InterPro" id="IPR051857">
    <property type="entry name" value="Asn_synthetase_domain"/>
</dbReference>
<dbReference type="OrthoDB" id="10252281at2759"/>
<dbReference type="InterPro" id="IPR029055">
    <property type="entry name" value="Ntn_hydrolases_N"/>
</dbReference>
<dbReference type="InterPro" id="IPR001962">
    <property type="entry name" value="Asn_synthase"/>
</dbReference>
<dbReference type="CDD" id="cd01991">
    <property type="entry name" value="Asn_synthase_B_C"/>
    <property type="match status" value="1"/>
</dbReference>
<dbReference type="PANTHER" id="PTHR45937:SF1">
    <property type="entry name" value="ASPARAGINE SYNTHETASE DOMAIN-CONTAINING PROTEIN 1"/>
    <property type="match status" value="1"/>
</dbReference>
<dbReference type="Proteomes" id="UP000663193">
    <property type="component" value="Chromosome 7"/>
</dbReference>
<proteinExistence type="predicted"/>
<dbReference type="PROSITE" id="PS51278">
    <property type="entry name" value="GATASE_TYPE_2"/>
    <property type="match status" value="1"/>
</dbReference>
<gene>
    <name evidence="5" type="ORF">JI435_088940</name>
</gene>
<dbReference type="InterPro" id="IPR014729">
    <property type="entry name" value="Rossmann-like_a/b/a_fold"/>
</dbReference>
<keyword evidence="3" id="KW-0315">Glutamine amidotransferase</keyword>
<dbReference type="SUPFAM" id="SSF52402">
    <property type="entry name" value="Adenine nucleotide alpha hydrolases-like"/>
    <property type="match status" value="1"/>
</dbReference>
<dbReference type="PANTHER" id="PTHR45937">
    <property type="entry name" value="ASPARAGINE SYNTHETASE DOMAIN-CONTAINING PROTEIN 1"/>
    <property type="match status" value="1"/>
</dbReference>
<dbReference type="GO" id="GO:0006529">
    <property type="term" value="P:asparagine biosynthetic process"/>
    <property type="evidence" value="ECO:0007669"/>
    <property type="project" value="UniProtKB-KW"/>
</dbReference>
<evidence type="ECO:0000256" key="2">
    <source>
        <dbReference type="ARBA" id="ARBA00022888"/>
    </source>
</evidence>
<dbReference type="AlphaFoldDB" id="A0A7U2F462"/>
<dbReference type="InterPro" id="IPR017932">
    <property type="entry name" value="GATase_2_dom"/>
</dbReference>
<evidence type="ECO:0000256" key="1">
    <source>
        <dbReference type="ARBA" id="ARBA00022605"/>
    </source>
</evidence>
<keyword evidence="6" id="KW-1185">Reference proteome</keyword>
<accession>A0A7U2F462</accession>
<evidence type="ECO:0000313" key="6">
    <source>
        <dbReference type="Proteomes" id="UP000663193"/>
    </source>
</evidence>
<evidence type="ECO:0000313" key="5">
    <source>
        <dbReference type="EMBL" id="QRC97323.1"/>
    </source>
</evidence>
<evidence type="ECO:0000256" key="3">
    <source>
        <dbReference type="ARBA" id="ARBA00022962"/>
    </source>
</evidence>
<dbReference type="Gene3D" id="3.40.50.620">
    <property type="entry name" value="HUPs"/>
    <property type="match status" value="1"/>
</dbReference>
<reference evidence="6" key="1">
    <citation type="journal article" date="2021" name="BMC Genomics">
        <title>Chromosome-level genome assembly and manually-curated proteome of model necrotroph Parastagonospora nodorum Sn15 reveals a genome-wide trove of candidate effector homologs, and redundancy of virulence-related functions within an accessory chromosome.</title>
        <authorList>
            <person name="Bertazzoni S."/>
            <person name="Jones D.A.B."/>
            <person name="Phan H.T."/>
            <person name="Tan K.-C."/>
            <person name="Hane J.K."/>
        </authorList>
    </citation>
    <scope>NUCLEOTIDE SEQUENCE [LARGE SCALE GENOMIC DNA]</scope>
    <source>
        <strain evidence="6">SN15 / ATCC MYA-4574 / FGSC 10173)</strain>
    </source>
</reference>
<keyword evidence="1" id="KW-0028">Amino-acid biosynthesis</keyword>